<dbReference type="EMBL" id="LUFC02000279">
    <property type="protein sequence ID" value="KAF4499197.1"/>
    <property type="molecule type" value="Genomic_DNA"/>
</dbReference>
<evidence type="ECO:0000313" key="3">
    <source>
        <dbReference type="Proteomes" id="UP000737391"/>
    </source>
</evidence>
<dbReference type="PANTHER" id="PTHR33112:SF9">
    <property type="entry name" value="HETEROKARYON INCOMPATIBILITY DOMAIN-CONTAINING PROTEIN"/>
    <property type="match status" value="1"/>
</dbReference>
<feature type="domain" description="Heterokaryon incompatibility" evidence="1">
    <location>
        <begin position="191"/>
        <end position="348"/>
    </location>
</feature>
<evidence type="ECO:0000313" key="2">
    <source>
        <dbReference type="EMBL" id="KAF4499197.1"/>
    </source>
</evidence>
<dbReference type="PANTHER" id="PTHR33112">
    <property type="entry name" value="DOMAIN PROTEIN, PUTATIVE-RELATED"/>
    <property type="match status" value="1"/>
</dbReference>
<dbReference type="AlphaFoldDB" id="A0A9P5BB18"/>
<comment type="caution">
    <text evidence="2">The sequence shown here is derived from an EMBL/GenBank/DDBJ whole genome shotgun (WGS) entry which is preliminary data.</text>
</comment>
<evidence type="ECO:0000259" key="1">
    <source>
        <dbReference type="Pfam" id="PF06985"/>
    </source>
</evidence>
<gene>
    <name evidence="2" type="ORF">FAGAP_4628</name>
</gene>
<dbReference type="OrthoDB" id="5362512at2759"/>
<accession>A0A9P5BB18</accession>
<organism evidence="2 3">
    <name type="scientific">Fusarium agapanthi</name>
    <dbReference type="NCBI Taxonomy" id="1803897"/>
    <lineage>
        <taxon>Eukaryota</taxon>
        <taxon>Fungi</taxon>
        <taxon>Dikarya</taxon>
        <taxon>Ascomycota</taxon>
        <taxon>Pezizomycotina</taxon>
        <taxon>Sordariomycetes</taxon>
        <taxon>Hypocreomycetidae</taxon>
        <taxon>Hypocreales</taxon>
        <taxon>Nectriaceae</taxon>
        <taxon>Fusarium</taxon>
        <taxon>Fusarium fujikuroi species complex</taxon>
    </lineage>
</organism>
<proteinExistence type="predicted"/>
<name>A0A9P5BB18_9HYPO</name>
<dbReference type="Pfam" id="PF06985">
    <property type="entry name" value="HET"/>
    <property type="match status" value="1"/>
</dbReference>
<protein>
    <submittedName>
        <fullName evidence="2">Het domain containing protein</fullName>
    </submittedName>
</protein>
<reference evidence="2" key="1">
    <citation type="submission" date="2020-01" db="EMBL/GenBank/DDBJ databases">
        <title>Identification and distribution of gene clusters putatively required for synthesis of sphingolipid metabolism inhibitors in phylogenetically diverse species of the filamentous fungus Fusarium.</title>
        <authorList>
            <person name="Kim H.-S."/>
            <person name="Busman M."/>
            <person name="Brown D.W."/>
            <person name="Divon H."/>
            <person name="Uhlig S."/>
            <person name="Proctor R.H."/>
        </authorList>
    </citation>
    <scope>NUCLEOTIDE SEQUENCE</scope>
    <source>
        <strain evidence="2">NRRL 31653</strain>
    </source>
</reference>
<sequence length="677" mass="76985">MPLELHLESDRAIVSSDDNNWIQYIQNEFSDSDVDSIEEIFEKLGKFNILGLLNLAIRLRDISGSLKGRISSALTNLGFRTPRVSIDQEGIYARDVPNKFVGELNFFGLHGSPTSWDSVGVAAEISGDTSSDAAFEWFRNQLDHCFQNHRLCKESNVAKLPPRVLDLGPPGTAELDTDIKLVPSLGQQDRYVCLSYCWGGTIDIRLLRNRYHRYLRRIPWDILPQGYQDAIQLTRRLGVRYIWIDSLCIVQDNEDDWRQQASLMAQIFRNAYVTIAATKSRNPNDGYFSVSPSKFIATRTEYEAQNGEVRHAYVRQTIPHFFSSTVSPDSDFTKGNFPLLSRGWVFQERLLSPRVLHLGDVEMAWECNESCACECIGETKTYESEPRWTHTKGGYTRRMAEAKSEKDVQPEWRSIVEHYTKTTLTYRKDVLAAISGVVRDMKRHRSDRYLAGLWEHSVLEDLAWISCDRTKARPNEWNAPSWSWASVAVPVKFPNRRTSLDGKYIQDIELLEHRTRFIEAGITPMGQDETAQLSAAHMVLVGPMISAKLDEDQDILSQRQLYLATNKARSLVFVPDYDIGREGPSCVPMGTTIYILHLCQEPKLNDGKRRDTTRKTFSLVLRRLHGVNGSDSQMVHSSKDPTDGTYERIGIVIQGPDQEYSEGCVAAHGVDCVVKLM</sequence>
<dbReference type="Proteomes" id="UP000737391">
    <property type="component" value="Unassembled WGS sequence"/>
</dbReference>
<keyword evidence="3" id="KW-1185">Reference proteome</keyword>
<dbReference type="InterPro" id="IPR010730">
    <property type="entry name" value="HET"/>
</dbReference>